<dbReference type="NCBIfam" id="TIGR01907">
    <property type="entry name" value="casE_Cse3"/>
    <property type="match status" value="1"/>
</dbReference>
<keyword evidence="2" id="KW-1185">Reference proteome</keyword>
<comment type="caution">
    <text evidence="1">The sequence shown here is derived from an EMBL/GenBank/DDBJ whole genome shotgun (WGS) entry which is preliminary data.</text>
</comment>
<reference evidence="2" key="1">
    <citation type="submission" date="2023-07" db="EMBL/GenBank/DDBJ databases">
        <title>30 novel species of actinomycetes from the DSMZ collection.</title>
        <authorList>
            <person name="Nouioui I."/>
        </authorList>
    </citation>
    <scope>NUCLEOTIDE SEQUENCE [LARGE SCALE GENOMIC DNA]</scope>
    <source>
        <strain evidence="2">DSM 45055</strain>
    </source>
</reference>
<evidence type="ECO:0000313" key="1">
    <source>
        <dbReference type="EMBL" id="MDT0300835.1"/>
    </source>
</evidence>
<organism evidence="1 2">
    <name type="scientific">Streptomonospora wellingtoniae</name>
    <dbReference type="NCBI Taxonomy" id="3075544"/>
    <lineage>
        <taxon>Bacteria</taxon>
        <taxon>Bacillati</taxon>
        <taxon>Actinomycetota</taxon>
        <taxon>Actinomycetes</taxon>
        <taxon>Streptosporangiales</taxon>
        <taxon>Nocardiopsidaceae</taxon>
        <taxon>Streptomonospora</taxon>
    </lineage>
</organism>
<dbReference type="RefSeq" id="WP_311543257.1">
    <property type="nucleotide sequence ID" value="NZ_JAVREK010000001.1"/>
</dbReference>
<dbReference type="SUPFAM" id="SSF117987">
    <property type="entry name" value="CRISPR-associated protein"/>
    <property type="match status" value="2"/>
</dbReference>
<dbReference type="SMART" id="SM01101">
    <property type="entry name" value="CRISPR_assoc"/>
    <property type="match status" value="1"/>
</dbReference>
<dbReference type="Proteomes" id="UP001183226">
    <property type="component" value="Unassembled WGS sequence"/>
</dbReference>
<dbReference type="Gene3D" id="3.30.70.1210">
    <property type="entry name" value="Crispr-associated protein, domain 2"/>
    <property type="match status" value="1"/>
</dbReference>
<sequence>MTVWLTRIRPDLRRREARRDLASAVGMHHRLMSLFPDDTDDARRSFGVLFRVEDTETAPQILLQSTTAPQLERLPADYATTQIREITPLLQALAHGRRVHYRIAANPIRRPGRTTRQEHGAPAVVPLSGKAAEQWWLTQSEAAGIKVETLHARPLDAARGERAQDKRRIRHARTLFEGTAHIDDADLLRQRTVEGIGRGKAYGCGLLSLAPARGSA</sequence>
<dbReference type="Pfam" id="PF08798">
    <property type="entry name" value="CRISPR_assoc"/>
    <property type="match status" value="1"/>
</dbReference>
<evidence type="ECO:0000313" key="2">
    <source>
        <dbReference type="Proteomes" id="UP001183226"/>
    </source>
</evidence>
<gene>
    <name evidence="1" type="primary">cas6e</name>
    <name evidence="1" type="ORF">RM446_01765</name>
</gene>
<name>A0ABU2KNI5_9ACTN</name>
<protein>
    <submittedName>
        <fullName evidence="1">Type I-E CRISPR-associated protein Cas6/Cse3/CasE</fullName>
    </submittedName>
</protein>
<dbReference type="InterPro" id="IPR010179">
    <property type="entry name" value="CRISPR-assoc_prot_Cse3"/>
</dbReference>
<dbReference type="CDD" id="cd09727">
    <property type="entry name" value="Cas6_I-E"/>
    <property type="match status" value="1"/>
</dbReference>
<dbReference type="Gene3D" id="3.30.70.1200">
    <property type="entry name" value="Crispr-associated protein, domain 1"/>
    <property type="match status" value="1"/>
</dbReference>
<dbReference type="EMBL" id="JAVREK010000001">
    <property type="protein sequence ID" value="MDT0300835.1"/>
    <property type="molecule type" value="Genomic_DNA"/>
</dbReference>
<proteinExistence type="predicted"/>
<accession>A0ABU2KNI5</accession>